<dbReference type="Pfam" id="PF02493">
    <property type="entry name" value="MORN"/>
    <property type="match status" value="8"/>
</dbReference>
<dbReference type="GO" id="GO:0005737">
    <property type="term" value="C:cytoplasm"/>
    <property type="evidence" value="ECO:0007669"/>
    <property type="project" value="TreeGrafter"/>
</dbReference>
<dbReference type="SUPFAM" id="SSF82185">
    <property type="entry name" value="Histone H3 K4-specific methyltransferase SET7/9 N-terminal domain"/>
    <property type="match status" value="2"/>
</dbReference>
<dbReference type="InterPro" id="IPR000408">
    <property type="entry name" value="Reg_chr_condens"/>
</dbReference>
<evidence type="ECO:0000313" key="8">
    <source>
        <dbReference type="Proteomes" id="UP000078540"/>
    </source>
</evidence>
<dbReference type="Gene3D" id="1.20.1050.80">
    <property type="entry name" value="VPS9 domain"/>
    <property type="match status" value="1"/>
</dbReference>
<dbReference type="SUPFAM" id="SSF109993">
    <property type="entry name" value="VPS9 domain"/>
    <property type="match status" value="1"/>
</dbReference>
<evidence type="ECO:0000259" key="5">
    <source>
        <dbReference type="PROSITE" id="PS50003"/>
    </source>
</evidence>
<accession>A0A195BL05</accession>
<keyword evidence="2" id="KW-0677">Repeat</keyword>
<dbReference type="CDD" id="cd13269">
    <property type="entry name" value="PH_alsin"/>
    <property type="match status" value="1"/>
</dbReference>
<evidence type="ECO:0000256" key="1">
    <source>
        <dbReference type="ARBA" id="ARBA00022658"/>
    </source>
</evidence>
<feature type="repeat" description="RCC1" evidence="3">
    <location>
        <begin position="551"/>
        <end position="604"/>
    </location>
</feature>
<feature type="repeat" description="RCC1" evidence="3">
    <location>
        <begin position="499"/>
        <end position="550"/>
    </location>
</feature>
<dbReference type="InterPro" id="IPR011993">
    <property type="entry name" value="PH-like_dom_sf"/>
</dbReference>
<dbReference type="GO" id="GO:0016197">
    <property type="term" value="P:endosomal transport"/>
    <property type="evidence" value="ECO:0007669"/>
    <property type="project" value="TreeGrafter"/>
</dbReference>
<dbReference type="PROSITE" id="PS50012">
    <property type="entry name" value="RCC1_3"/>
    <property type="match status" value="2"/>
</dbReference>
<dbReference type="PANTHER" id="PTHR46089:SF2">
    <property type="entry name" value="ALSIN HOMOLOG"/>
    <property type="match status" value="1"/>
</dbReference>
<evidence type="ECO:0000259" key="6">
    <source>
        <dbReference type="PROSITE" id="PS51205"/>
    </source>
</evidence>
<dbReference type="InterPro" id="IPR001849">
    <property type="entry name" value="PH_domain"/>
</dbReference>
<dbReference type="PROSITE" id="PS51205">
    <property type="entry name" value="VPS9"/>
    <property type="match status" value="1"/>
</dbReference>
<dbReference type="SUPFAM" id="SSF50985">
    <property type="entry name" value="RCC1/BLIP-II"/>
    <property type="match status" value="1"/>
</dbReference>
<dbReference type="Pfam" id="PF25384">
    <property type="entry name" value="Alsin_RLD"/>
    <property type="match status" value="1"/>
</dbReference>
<dbReference type="PROSITE" id="PS50003">
    <property type="entry name" value="PH_DOMAIN"/>
    <property type="match status" value="1"/>
</dbReference>
<evidence type="ECO:0000313" key="7">
    <source>
        <dbReference type="EMBL" id="KYM85362.1"/>
    </source>
</evidence>
<dbReference type="Pfam" id="PF02204">
    <property type="entry name" value="VPS9"/>
    <property type="match status" value="1"/>
</dbReference>
<feature type="domain" description="PH" evidence="5">
    <location>
        <begin position="926"/>
        <end position="960"/>
    </location>
</feature>
<dbReference type="GO" id="GO:0031267">
    <property type="term" value="F:small GTPase binding"/>
    <property type="evidence" value="ECO:0007669"/>
    <property type="project" value="TreeGrafter"/>
</dbReference>
<gene>
    <name evidence="7" type="ORF">ALC53_04605</name>
</gene>
<dbReference type="InterPro" id="IPR003409">
    <property type="entry name" value="MORN"/>
</dbReference>
<dbReference type="Proteomes" id="UP000078540">
    <property type="component" value="Unassembled WGS sequence"/>
</dbReference>
<evidence type="ECO:0000256" key="4">
    <source>
        <dbReference type="SAM" id="MobiDB-lite"/>
    </source>
</evidence>
<dbReference type="InterPro" id="IPR059093">
    <property type="entry name" value="HA_Alsin"/>
</dbReference>
<dbReference type="InterPro" id="IPR057248">
    <property type="entry name" value="Alsin-like_PH"/>
</dbReference>
<name>A0A195BL05_9HYME</name>
<feature type="domain" description="VPS9" evidence="6">
    <location>
        <begin position="1447"/>
        <end position="1593"/>
    </location>
</feature>
<dbReference type="InterPro" id="IPR003123">
    <property type="entry name" value="VPS9"/>
</dbReference>
<dbReference type="SUPFAM" id="SSF50729">
    <property type="entry name" value="PH domain-like"/>
    <property type="match status" value="1"/>
</dbReference>
<evidence type="ECO:0000256" key="3">
    <source>
        <dbReference type="PROSITE-ProRule" id="PRU00235"/>
    </source>
</evidence>
<evidence type="ECO:0000256" key="2">
    <source>
        <dbReference type="ARBA" id="ARBA00022737"/>
    </source>
</evidence>
<dbReference type="PANTHER" id="PTHR46089">
    <property type="entry name" value="ALSIN HOMOLOG"/>
    <property type="match status" value="1"/>
</dbReference>
<organism evidence="7 8">
    <name type="scientific">Atta colombica</name>
    <dbReference type="NCBI Taxonomy" id="520822"/>
    <lineage>
        <taxon>Eukaryota</taxon>
        <taxon>Metazoa</taxon>
        <taxon>Ecdysozoa</taxon>
        <taxon>Arthropoda</taxon>
        <taxon>Hexapoda</taxon>
        <taxon>Insecta</taxon>
        <taxon>Pterygota</taxon>
        <taxon>Neoptera</taxon>
        <taxon>Endopterygota</taxon>
        <taxon>Hymenoptera</taxon>
        <taxon>Apocrita</taxon>
        <taxon>Aculeata</taxon>
        <taxon>Formicoidea</taxon>
        <taxon>Formicidae</taxon>
        <taxon>Myrmicinae</taxon>
        <taxon>Atta</taxon>
    </lineage>
</organism>
<dbReference type="Gene3D" id="2.20.110.10">
    <property type="entry name" value="Histone H3 K4-specific methyltransferase SET7/9 N-terminal domain"/>
    <property type="match status" value="4"/>
</dbReference>
<dbReference type="Pfam" id="PF25389">
    <property type="entry name" value="DH_ALS2"/>
    <property type="match status" value="1"/>
</dbReference>
<dbReference type="STRING" id="520822.A0A195BL05"/>
<dbReference type="EMBL" id="KQ976453">
    <property type="protein sequence ID" value="KYM85362.1"/>
    <property type="molecule type" value="Genomic_DNA"/>
</dbReference>
<proteinExistence type="predicted"/>
<dbReference type="SMART" id="SM00698">
    <property type="entry name" value="MORN"/>
    <property type="match status" value="8"/>
</dbReference>
<dbReference type="InterPro" id="IPR009091">
    <property type="entry name" value="RCC1/BLIP-II"/>
</dbReference>
<dbReference type="Pfam" id="PF25383">
    <property type="entry name" value="PH_alsin"/>
    <property type="match status" value="1"/>
</dbReference>
<feature type="compositionally biased region" description="Basic and acidic residues" evidence="4">
    <location>
        <begin position="430"/>
        <end position="448"/>
    </location>
</feature>
<dbReference type="Gene3D" id="2.30.29.30">
    <property type="entry name" value="Pleckstrin-homology domain (PH domain)/Phosphotyrosine-binding domain (PTB)"/>
    <property type="match status" value="1"/>
</dbReference>
<protein>
    <submittedName>
        <fullName evidence="7">Alsin</fullName>
    </submittedName>
</protein>
<dbReference type="Pfam" id="PF26202">
    <property type="entry name" value="HA_Alsin"/>
    <property type="match status" value="1"/>
</dbReference>
<dbReference type="InterPro" id="IPR037191">
    <property type="entry name" value="VPS9_dom_sf"/>
</dbReference>
<dbReference type="GO" id="GO:0005085">
    <property type="term" value="F:guanyl-nucleotide exchange factor activity"/>
    <property type="evidence" value="ECO:0007669"/>
    <property type="project" value="UniProtKB-KW"/>
</dbReference>
<dbReference type="Gene3D" id="2.130.10.30">
    <property type="entry name" value="Regulator of chromosome condensation 1/beta-lactamase-inhibitor protein II"/>
    <property type="match status" value="2"/>
</dbReference>
<reference evidence="7 8" key="1">
    <citation type="submission" date="2015-09" db="EMBL/GenBank/DDBJ databases">
        <title>Atta colombica WGS genome.</title>
        <authorList>
            <person name="Nygaard S."/>
            <person name="Hu H."/>
            <person name="Boomsma J."/>
            <person name="Zhang G."/>
        </authorList>
    </citation>
    <scope>NUCLEOTIDE SEQUENCE [LARGE SCALE GENOMIC DNA]</scope>
    <source>
        <strain evidence="7">Treedump-2</strain>
        <tissue evidence="7">Whole body</tissue>
    </source>
</reference>
<keyword evidence="1" id="KW-0344">Guanine-nucleotide releasing factor</keyword>
<keyword evidence="8" id="KW-1185">Reference proteome</keyword>
<dbReference type="InterPro" id="IPR051984">
    <property type="entry name" value="Alsin"/>
</dbReference>
<sequence length="1593" mass="179245">MVPPHSSHHAFNPHFVIRPTADISHIIINQYLPDVNHCRKIIRSIMSPCISPTATYSKMDKPMYLWRGADKLSFTFGDKPNGVICKLITVKDHIFAVTTTNNLYHGEVSFHDGASPTLVFKRAQFDVVDLASNSEHLFIVNTNGHVLKVNPQDMNVVDSIILKEEVKYCSHGYKEENEVVKVKFIAVSDQAALFVTNSGQLWASGNQPQIDVNSTEPKKVKFFEGRTVSEIACGSNFNVAAVRKTTKLMKDDTDSENELEEEIFVNSCPQCLNNVMLSPGSVTSSDTCLTGLHAQQFSEDHSTNSISALSTASKEHISLPEMDKKEQSTEIIANGEECLNNLTDSDKDEKRNVIFINTETARQFLTRQLSWVSSYGSAKEDIPMESVDRSTRLIKQNVSNMANLVYEGVKNVGGKVVTLSRHMSGSSDINESKADSNEHLEEQGDTHVKPTATSLALSLRCEEFPWSSSTGSSEHELSQHGLNERINTLSRTGSNILATELWTWGDVQYGQLGTGDIIKRPRPVLVTKLSHTGIRKISCGAFHVLALTLDGRVFAWGRNNFKQVTLHTTIDQSAPQLFTTKLSSNERAIDMAAGNFHSLVMMHHGLYFIGQSSKVGDMFQLDIQSKDESNSPREIFSSGQYSCCSVINEPAINVSEDLINDQIFLEEMLTVYQNLIKPFQKKSGATQEANVYETMCRCYAELMHFSVLNVISLWDYFNHIGEAYEVAIVANIEEFTTVYKYYLNAICDVISLSGFMHIAKLIEVPQIVSNLFVHNLKISDVIKHSNEIVITMALQHPLCKLNRYKNMIHSLIKSNGTKMGVERLQEALIKWEQVHDEQDKRQKEAEATKLFWENSGKLGESLRSPNRRLIRESKAYPLSILNSGRFSSHWFVLLTDIFIHVTGTTHTIHPLRTLWIELLPDSENVQNAISVVTPEDNFVLYTPTPSERNEWLHALQNTIKCNLQRVIGNVPPLARSSSFSFTKHNVFKDAKYTGRWLNGKPHGSGKLVWSDSRTYVGQFHKGVIHGTGKMEIPMQGVYEGQWKDGQQNGYGTMKYINGDFYEGYFKDGLPHGHGVKKEGHFMASIASVYIGEWAAGVKQGYGIMDDIMTGEKYLGSWSNGMKHGNGLIVTLDGIYYEGVFTQDVLTGHGVMVFEDGTHYEGEFKSAGIFCGKGTLTFRSGDKLEGNMNGAWNEGVKVIATLHMNKASGTAQPNSKPVSFGKLCVSPDQKWKAIFKQCYQQLGASEPVTKNFNYNEKSVETQKVWQNVASIITKSHQKTLQRKKLSTNTSNTKERSSETIDQLDKIPGFGRDKLTSQTYNEVHKYLVKAFESPHHPLGALLTEIATVYTATYGGVRVHPLLLSHAVSELHSVTARIYEIVLLLFPALPRCGKEYILETDSEEEQVISAATILHPILLPRVHSALFVLYALHNKKEDDAYWERLMKWNKQPDITLMAFLEIDQKFWKTTNVISISDNSLPYQHEPYFSEAIETLQQLKTTFSPLEKLLVVRNTFEQMTQAVQKQLGSTYLWTMDELFPVFSFVVVRASVLQLGSEIHFIEDFMEPYLQNGELGIMFTTLKACYYQILQEKTNMGD</sequence>
<feature type="region of interest" description="Disordered" evidence="4">
    <location>
        <begin position="423"/>
        <end position="448"/>
    </location>
</feature>